<keyword evidence="3" id="KW-1185">Reference proteome</keyword>
<dbReference type="SUPFAM" id="SSF52540">
    <property type="entry name" value="P-loop containing nucleoside triphosphate hydrolases"/>
    <property type="match status" value="1"/>
</dbReference>
<keyword evidence="1" id="KW-1133">Transmembrane helix</keyword>
<dbReference type="Gene3D" id="3.40.50.300">
    <property type="entry name" value="P-loop containing nucleotide triphosphate hydrolases"/>
    <property type="match status" value="1"/>
</dbReference>
<dbReference type="InterPro" id="IPR027417">
    <property type="entry name" value="P-loop_NTPase"/>
</dbReference>
<dbReference type="EMBL" id="JAADYS010002448">
    <property type="protein sequence ID" value="KAF4458472.1"/>
    <property type="molecule type" value="Genomic_DNA"/>
</dbReference>
<evidence type="ECO:0000256" key="1">
    <source>
        <dbReference type="SAM" id="Phobius"/>
    </source>
</evidence>
<keyword evidence="1" id="KW-0812">Transmembrane</keyword>
<dbReference type="PANTHER" id="PTHR36978:SF4">
    <property type="entry name" value="P-LOOP CONTAINING NUCLEOSIDE TRIPHOSPHATE HYDROLASE PROTEIN"/>
    <property type="match status" value="1"/>
</dbReference>
<keyword evidence="1" id="KW-0472">Membrane</keyword>
<dbReference type="OrthoDB" id="408152at2759"/>
<dbReference type="Pfam" id="PF17784">
    <property type="entry name" value="Sulfotransfer_4"/>
    <property type="match status" value="1"/>
</dbReference>
<name>A0A8H4KYK0_9HYPO</name>
<dbReference type="PANTHER" id="PTHR36978">
    <property type="entry name" value="P-LOOP CONTAINING NUCLEOTIDE TRIPHOSPHATE HYDROLASE"/>
    <property type="match status" value="1"/>
</dbReference>
<sequence length="296" mass="34354">MSRMQTPEEKHPELFRSDLNIDRRKCKRTVPMEVLALGMPRTGTASMQRALMILGYNEVYHGFAMFSNVCEVELWKDAIKRKYEPQPGQKHPDREDFDQLLGHCGAICDYPANVFGPEMIEAYPDSKVVLVERDVDAWFKSFDESVIVFLYNPIWRFLSTIGAKYVTEVDELCRIWCKYYFKATSKEQLQANAREGYKRHYQIVREATPPERLLEYNLKDGWEPLCKFLDKPVPDVTFPHINDKESFHEKLTIIMKRGAKVFARKLSYVALPGLVAAAAYYFARSDTGSRLLWPGT</sequence>
<evidence type="ECO:0000313" key="2">
    <source>
        <dbReference type="EMBL" id="KAF4458472.1"/>
    </source>
</evidence>
<organism evidence="2 3">
    <name type="scientific">Fusarium albosuccineum</name>
    <dbReference type="NCBI Taxonomy" id="1237068"/>
    <lineage>
        <taxon>Eukaryota</taxon>
        <taxon>Fungi</taxon>
        <taxon>Dikarya</taxon>
        <taxon>Ascomycota</taxon>
        <taxon>Pezizomycotina</taxon>
        <taxon>Sordariomycetes</taxon>
        <taxon>Hypocreomycetidae</taxon>
        <taxon>Hypocreales</taxon>
        <taxon>Nectriaceae</taxon>
        <taxon>Fusarium</taxon>
        <taxon>Fusarium decemcellulare species complex</taxon>
    </lineage>
</organism>
<dbReference type="Proteomes" id="UP000554235">
    <property type="component" value="Unassembled WGS sequence"/>
</dbReference>
<proteinExistence type="predicted"/>
<accession>A0A8H4KYK0</accession>
<comment type="caution">
    <text evidence="2">The sequence shown here is derived from an EMBL/GenBank/DDBJ whole genome shotgun (WGS) entry which is preliminary data.</text>
</comment>
<feature type="transmembrane region" description="Helical" evidence="1">
    <location>
        <begin position="266"/>
        <end position="283"/>
    </location>
</feature>
<gene>
    <name evidence="2" type="ORF">FALBO_14798</name>
</gene>
<dbReference type="AlphaFoldDB" id="A0A8H4KYK0"/>
<reference evidence="2 3" key="1">
    <citation type="submission" date="2020-01" db="EMBL/GenBank/DDBJ databases">
        <title>Identification and distribution of gene clusters putatively required for synthesis of sphingolipid metabolism inhibitors in phylogenetically diverse species of the filamentous fungus Fusarium.</title>
        <authorList>
            <person name="Kim H.-S."/>
            <person name="Busman M."/>
            <person name="Brown D.W."/>
            <person name="Divon H."/>
            <person name="Uhlig S."/>
            <person name="Proctor R.H."/>
        </authorList>
    </citation>
    <scope>NUCLEOTIDE SEQUENCE [LARGE SCALE GENOMIC DNA]</scope>
    <source>
        <strain evidence="2 3">NRRL 20459</strain>
    </source>
</reference>
<evidence type="ECO:0000313" key="3">
    <source>
        <dbReference type="Proteomes" id="UP000554235"/>
    </source>
</evidence>
<dbReference type="InterPro" id="IPR040632">
    <property type="entry name" value="Sulfotransfer_4"/>
</dbReference>
<protein>
    <submittedName>
        <fullName evidence="2">Nad dependent epimerase</fullName>
    </submittedName>
</protein>